<sequence length="67" mass="7578">MDKESMKNPVSEVEFTINENEHKFSNDNSNYFHQCCSGGPLDDRDRRNAHPCSRGSTKIPSTRGFAS</sequence>
<evidence type="ECO:0000313" key="2">
    <source>
        <dbReference type="EMBL" id="GFY02378.1"/>
    </source>
</evidence>
<name>A0A8X6VC13_TRICX</name>
<dbReference type="Proteomes" id="UP000887159">
    <property type="component" value="Unassembled WGS sequence"/>
</dbReference>
<reference evidence="2" key="1">
    <citation type="submission" date="2020-08" db="EMBL/GenBank/DDBJ databases">
        <title>Multicomponent nature underlies the extraordinary mechanical properties of spider dragline silk.</title>
        <authorList>
            <person name="Kono N."/>
            <person name="Nakamura H."/>
            <person name="Mori M."/>
            <person name="Yoshida Y."/>
            <person name="Ohtoshi R."/>
            <person name="Malay A.D."/>
            <person name="Moran D.A.P."/>
            <person name="Tomita M."/>
            <person name="Numata K."/>
            <person name="Arakawa K."/>
        </authorList>
    </citation>
    <scope>NUCLEOTIDE SEQUENCE</scope>
</reference>
<protein>
    <submittedName>
        <fullName evidence="2">Uncharacterized protein</fullName>
    </submittedName>
</protein>
<evidence type="ECO:0000256" key="1">
    <source>
        <dbReference type="SAM" id="MobiDB-lite"/>
    </source>
</evidence>
<accession>A0A8X6VC13</accession>
<dbReference type="EMBL" id="BMAU01021233">
    <property type="protein sequence ID" value="GFY02378.1"/>
    <property type="molecule type" value="Genomic_DNA"/>
</dbReference>
<dbReference type="AlphaFoldDB" id="A0A8X6VC13"/>
<comment type="caution">
    <text evidence="2">The sequence shown here is derived from an EMBL/GenBank/DDBJ whole genome shotgun (WGS) entry which is preliminary data.</text>
</comment>
<proteinExistence type="predicted"/>
<keyword evidence="3" id="KW-1185">Reference proteome</keyword>
<organism evidence="2 3">
    <name type="scientific">Trichonephila clavipes</name>
    <name type="common">Golden silk orbweaver</name>
    <name type="synonym">Nephila clavipes</name>
    <dbReference type="NCBI Taxonomy" id="2585209"/>
    <lineage>
        <taxon>Eukaryota</taxon>
        <taxon>Metazoa</taxon>
        <taxon>Ecdysozoa</taxon>
        <taxon>Arthropoda</taxon>
        <taxon>Chelicerata</taxon>
        <taxon>Arachnida</taxon>
        <taxon>Araneae</taxon>
        <taxon>Araneomorphae</taxon>
        <taxon>Entelegynae</taxon>
        <taxon>Araneoidea</taxon>
        <taxon>Nephilidae</taxon>
        <taxon>Trichonephila</taxon>
    </lineage>
</organism>
<evidence type="ECO:0000313" key="3">
    <source>
        <dbReference type="Proteomes" id="UP000887159"/>
    </source>
</evidence>
<gene>
    <name evidence="2" type="ORF">TNCV_3502591</name>
</gene>
<feature type="region of interest" description="Disordered" evidence="1">
    <location>
        <begin position="37"/>
        <end position="67"/>
    </location>
</feature>